<organism evidence="6 7">
    <name type="scientific">Pseudonocardia alni subsp. carboxydivorans</name>
    <dbReference type="NCBI Taxonomy" id="415010"/>
    <lineage>
        <taxon>Bacteria</taxon>
        <taxon>Bacillati</taxon>
        <taxon>Actinomycetota</taxon>
        <taxon>Actinomycetes</taxon>
        <taxon>Pseudonocardiales</taxon>
        <taxon>Pseudonocardiaceae</taxon>
        <taxon>Pseudonocardia</taxon>
    </lineage>
</organism>
<evidence type="ECO:0000256" key="1">
    <source>
        <dbReference type="ARBA" id="ARBA00022801"/>
    </source>
</evidence>
<feature type="chain" id="PRO_5045727330" evidence="4">
    <location>
        <begin position="21"/>
        <end position="312"/>
    </location>
</feature>
<dbReference type="EMBL" id="JBBPIX010000023">
    <property type="protein sequence ID" value="MEK6467260.1"/>
    <property type="molecule type" value="Genomic_DNA"/>
</dbReference>
<keyword evidence="2 3" id="KW-0326">Glycosidase</keyword>
<dbReference type="PROSITE" id="PS51764">
    <property type="entry name" value="GH26"/>
    <property type="match status" value="1"/>
</dbReference>
<dbReference type="GO" id="GO:0016787">
    <property type="term" value="F:hydrolase activity"/>
    <property type="evidence" value="ECO:0007669"/>
    <property type="project" value="UniProtKB-KW"/>
</dbReference>
<evidence type="ECO:0000313" key="7">
    <source>
        <dbReference type="Proteomes" id="UP001367513"/>
    </source>
</evidence>
<feature type="domain" description="GH26" evidence="5">
    <location>
        <begin position="5"/>
        <end position="310"/>
    </location>
</feature>
<evidence type="ECO:0000256" key="4">
    <source>
        <dbReference type="SAM" id="SignalP"/>
    </source>
</evidence>
<accession>A0ABU9AP98</accession>
<dbReference type="SUPFAM" id="SSF51445">
    <property type="entry name" value="(Trans)glycosidases"/>
    <property type="match status" value="1"/>
</dbReference>
<proteinExistence type="inferred from homology"/>
<feature type="signal peptide" evidence="4">
    <location>
        <begin position="1"/>
        <end position="20"/>
    </location>
</feature>
<keyword evidence="4" id="KW-0732">Signal</keyword>
<keyword evidence="7" id="KW-1185">Reference proteome</keyword>
<evidence type="ECO:0000256" key="2">
    <source>
        <dbReference type="ARBA" id="ARBA00023295"/>
    </source>
</evidence>
<name>A0ABU9AP98_PSEA5</name>
<evidence type="ECO:0000259" key="5">
    <source>
        <dbReference type="PROSITE" id="PS51764"/>
    </source>
</evidence>
<dbReference type="RefSeq" id="WP_346103986.1">
    <property type="nucleotide sequence ID" value="NZ_BAAAOD010000028.1"/>
</dbReference>
<dbReference type="InterPro" id="IPR017853">
    <property type="entry name" value="GH"/>
</dbReference>
<sequence length="312" mass="35030">MTALLLAAALALLLSCSAGPVDGGPARPFPFGAFTGSDAEGVARLAEFEQWLGRPVDVGHTYLPGEGWDDLDGPAYILDPWAQWQREHPGRLFVLNVPMAAPNEAGLPDDEVADILRRGAAGEFDHHFRTLGERLVERGLQRAIIVPGWEMNGETYSHRCRPDPQAWKAYFRNVVSTLRAVPGQQFRFDFTVNRGRDDIDWTDCYPGDDVVDIIGMDSYDQSPGRRFDDFVSQPLGLAEHAAFAAARGKPVSFPEWGLFRHGDDPQYFRRMHDWMARQETVYSTMTDYCPHGVFWCGENPRSAPVVRELYGR</sequence>
<gene>
    <name evidence="6" type="ORF">WG925_26285</name>
</gene>
<dbReference type="InterPro" id="IPR022790">
    <property type="entry name" value="GH26_dom"/>
</dbReference>
<protein>
    <submittedName>
        <fullName evidence="6">Glycosyl hydrolase</fullName>
    </submittedName>
</protein>
<feature type="active site" description="Proton donor" evidence="3">
    <location>
        <position position="150"/>
    </location>
</feature>
<comment type="caution">
    <text evidence="6">The sequence shown here is derived from an EMBL/GenBank/DDBJ whole genome shotgun (WGS) entry which is preliminary data.</text>
</comment>
<evidence type="ECO:0000313" key="6">
    <source>
        <dbReference type="EMBL" id="MEK6467260.1"/>
    </source>
</evidence>
<dbReference type="Gene3D" id="3.20.20.80">
    <property type="entry name" value="Glycosidases"/>
    <property type="match status" value="1"/>
</dbReference>
<comment type="similarity">
    <text evidence="3">Belongs to the glycosyl hydrolase 26 family.</text>
</comment>
<reference evidence="6 7" key="1">
    <citation type="submission" date="2024-03" db="EMBL/GenBank/DDBJ databases">
        <title>Draft genome sequence of Pseudonocardia carboxydivorans JCM 14827.</title>
        <authorList>
            <person name="Duangmal K."/>
        </authorList>
    </citation>
    <scope>NUCLEOTIDE SEQUENCE [LARGE SCALE GENOMIC DNA]</scope>
    <source>
        <strain evidence="6 7">JCM 14827</strain>
    </source>
</reference>
<evidence type="ECO:0000256" key="3">
    <source>
        <dbReference type="PROSITE-ProRule" id="PRU01100"/>
    </source>
</evidence>
<dbReference type="Pfam" id="PF02156">
    <property type="entry name" value="Glyco_hydro_26"/>
    <property type="match status" value="1"/>
</dbReference>
<feature type="active site" description="Nucleophile" evidence="3">
    <location>
        <position position="255"/>
    </location>
</feature>
<keyword evidence="1 3" id="KW-0378">Hydrolase</keyword>
<dbReference type="Proteomes" id="UP001367513">
    <property type="component" value="Unassembled WGS sequence"/>
</dbReference>